<keyword evidence="4" id="KW-1185">Reference proteome</keyword>
<feature type="domain" description="Exocyst complex component Sec3 PIP2-binding N-terminal" evidence="2">
    <location>
        <begin position="107"/>
        <end position="193"/>
    </location>
</feature>
<dbReference type="PANTHER" id="PTHR16092">
    <property type="entry name" value="SEC3/SYNTAXIN-RELATED"/>
    <property type="match status" value="1"/>
</dbReference>
<dbReference type="Gene3D" id="2.30.29.90">
    <property type="match status" value="1"/>
</dbReference>
<gene>
    <name evidence="3" type="ORF">JZ751_018790</name>
</gene>
<sequence>MFLTLFGPILPKTSVEGLFASFAKTEERRGEHGSVLPAQRSPESYLHPATGEASSRVPRLESQQQKEKKSRSMCCRSNCSQSTGYSSFLPLSAPLQFSPDSSNASVRGDASDFLIGSDSWGQVTLATVKEVRGHYKLSTRWPASELSVVDGTDAAKETAEFHLHLEKVYRWETDSPVEKRALITCLWNINHRYLQDRVLPWQHGRVSEEREEDGKVEEEEEAFQELTAREAADVQRLMEESDLAVSNAKAFTKALHASLADMDQENLQALLMSEFQVEQLLKLLDEALEEVGHIEEVLSQHDRLLRSVQRQIETLHKYGAWLQSVDHNHKQLQSELCHLVDGLSLSEEHVHVLTKGDLQDVDQVRACVTAGQGRSLQWEEDLILKPGRFHKQLLQYAPLMCWLRESSPRVFQQLTKVYAENIGRLFDRQMKDFFDAARLQLSIAKETKKTGTLPASTTARGTGSDFVPLSSESIASQVVHQVLSQLELVCVLEQQFLTVFFSLDRGRVSVEFPATRRGSAVDQVQSCAELRQKRRPHSWFSAGSGLPEPVVGEWDCVRSVLGCVEPRLGALLSLCERAEPLNCLASLKAAGAGLSRHQNSPNASFWCSVLHSTVQHSQRCLRNYTVSERPISTVCYRPI</sequence>
<dbReference type="Proteomes" id="UP000824540">
    <property type="component" value="Unassembled WGS sequence"/>
</dbReference>
<evidence type="ECO:0000256" key="1">
    <source>
        <dbReference type="SAM" id="MobiDB-lite"/>
    </source>
</evidence>
<dbReference type="OrthoDB" id="27109at2759"/>
<accession>A0A8T2NQ35</accession>
<evidence type="ECO:0000313" key="3">
    <source>
        <dbReference type="EMBL" id="KAG9341726.1"/>
    </source>
</evidence>
<dbReference type="PANTHER" id="PTHR16092:SF14">
    <property type="entry name" value="EXOCYST COMPLEX COMPONENT 1 ISOFORM X1"/>
    <property type="match status" value="1"/>
</dbReference>
<comment type="caution">
    <text evidence="3">The sequence shown here is derived from an EMBL/GenBank/DDBJ whole genome shotgun (WGS) entry which is preliminary data.</text>
</comment>
<dbReference type="Pfam" id="PF09763">
    <property type="entry name" value="Sec3_CC"/>
    <property type="match status" value="1"/>
</dbReference>
<feature type="region of interest" description="Disordered" evidence="1">
    <location>
        <begin position="29"/>
        <end position="78"/>
    </location>
</feature>
<dbReference type="InterPro" id="IPR019160">
    <property type="entry name" value="Sec3_CC"/>
</dbReference>
<evidence type="ECO:0000259" key="2">
    <source>
        <dbReference type="SMART" id="SM01313"/>
    </source>
</evidence>
<dbReference type="SMART" id="SM01313">
    <property type="entry name" value="Sec3-PIP2_bind"/>
    <property type="match status" value="1"/>
</dbReference>
<dbReference type="EMBL" id="JAFBMS010000033">
    <property type="protein sequence ID" value="KAG9341726.1"/>
    <property type="molecule type" value="Genomic_DNA"/>
</dbReference>
<dbReference type="InterPro" id="IPR028258">
    <property type="entry name" value="Sec3-PIP2_bind"/>
</dbReference>
<dbReference type="GO" id="GO:0005886">
    <property type="term" value="C:plasma membrane"/>
    <property type="evidence" value="ECO:0007669"/>
    <property type="project" value="TreeGrafter"/>
</dbReference>
<protein>
    <recommendedName>
        <fullName evidence="2">Exocyst complex component Sec3 PIP2-binding N-terminal domain-containing protein</fullName>
    </recommendedName>
</protein>
<name>A0A8T2NQ35_9TELE</name>
<dbReference type="Pfam" id="PF15277">
    <property type="entry name" value="Sec3-PIP2_bind"/>
    <property type="match status" value="1"/>
</dbReference>
<dbReference type="GO" id="GO:0005546">
    <property type="term" value="F:phosphatidylinositol-4,5-bisphosphate binding"/>
    <property type="evidence" value="ECO:0007669"/>
    <property type="project" value="TreeGrafter"/>
</dbReference>
<reference evidence="3" key="1">
    <citation type="thesis" date="2021" institute="BYU ScholarsArchive" country="Provo, UT, USA">
        <title>Applications of and Algorithms for Genome Assembly and Genomic Analyses with an Emphasis on Marine Teleosts.</title>
        <authorList>
            <person name="Pickett B.D."/>
        </authorList>
    </citation>
    <scope>NUCLEOTIDE SEQUENCE</scope>
    <source>
        <strain evidence="3">HI-2016</strain>
    </source>
</reference>
<dbReference type="GO" id="GO:0000145">
    <property type="term" value="C:exocyst"/>
    <property type="evidence" value="ECO:0007669"/>
    <property type="project" value="InterPro"/>
</dbReference>
<proteinExistence type="predicted"/>
<dbReference type="AlphaFoldDB" id="A0A8T2NQ35"/>
<dbReference type="GO" id="GO:0006893">
    <property type="term" value="P:Golgi to plasma membrane transport"/>
    <property type="evidence" value="ECO:0007669"/>
    <property type="project" value="TreeGrafter"/>
</dbReference>
<dbReference type="GO" id="GO:0006887">
    <property type="term" value="P:exocytosis"/>
    <property type="evidence" value="ECO:0007669"/>
    <property type="project" value="InterPro"/>
</dbReference>
<evidence type="ECO:0000313" key="4">
    <source>
        <dbReference type="Proteomes" id="UP000824540"/>
    </source>
</evidence>
<organism evidence="3 4">
    <name type="scientific">Albula glossodonta</name>
    <name type="common">roundjaw bonefish</name>
    <dbReference type="NCBI Taxonomy" id="121402"/>
    <lineage>
        <taxon>Eukaryota</taxon>
        <taxon>Metazoa</taxon>
        <taxon>Chordata</taxon>
        <taxon>Craniata</taxon>
        <taxon>Vertebrata</taxon>
        <taxon>Euteleostomi</taxon>
        <taxon>Actinopterygii</taxon>
        <taxon>Neopterygii</taxon>
        <taxon>Teleostei</taxon>
        <taxon>Albuliformes</taxon>
        <taxon>Albulidae</taxon>
        <taxon>Albula</taxon>
    </lineage>
</organism>